<dbReference type="OrthoDB" id="188274at2"/>
<feature type="compositionally biased region" description="Low complexity" evidence="2">
    <location>
        <begin position="272"/>
        <end position="289"/>
    </location>
</feature>
<protein>
    <submittedName>
        <fullName evidence="4">SWIM zinc finger</fullName>
    </submittedName>
</protein>
<keyword evidence="1" id="KW-0863">Zinc-finger</keyword>
<dbReference type="AlphaFoldDB" id="A0A1W2DSF5"/>
<keyword evidence="5" id="KW-1185">Reference proteome</keyword>
<dbReference type="PROSITE" id="PS50966">
    <property type="entry name" value="ZF_SWIM"/>
    <property type="match status" value="1"/>
</dbReference>
<evidence type="ECO:0000313" key="4">
    <source>
        <dbReference type="EMBL" id="SMD00339.1"/>
    </source>
</evidence>
<organism evidence="4 5">
    <name type="scientific">Desulfocicer vacuolatum DSM 3385</name>
    <dbReference type="NCBI Taxonomy" id="1121400"/>
    <lineage>
        <taxon>Bacteria</taxon>
        <taxon>Pseudomonadati</taxon>
        <taxon>Thermodesulfobacteriota</taxon>
        <taxon>Desulfobacteria</taxon>
        <taxon>Desulfobacterales</taxon>
        <taxon>Desulfobacteraceae</taxon>
        <taxon>Desulfocicer</taxon>
    </lineage>
</organism>
<feature type="compositionally biased region" description="Basic residues" evidence="2">
    <location>
        <begin position="260"/>
        <end position="271"/>
    </location>
</feature>
<dbReference type="Proteomes" id="UP000192418">
    <property type="component" value="Unassembled WGS sequence"/>
</dbReference>
<sequence>MHYHYPKYVSVAEKKAKAERKLAALKKKNPNIKPVVIEGRAIAKTWWGKAWNENLERYADYANRIGRGRSYVRHMAVLDLQISPGKIMAMVSGSGSSPYKVTITIKPIPQSDWNRIKQQCKGKMDSLKKLMAGKFPKALEDVFTQKGKGLFPAPKEISLNCSCPDWAVMCKHVAAVLYGVGARLDRDPSLFFMLRKANVNDLVSESVKESKKDLLNRSQNKSSRIIKDDAGLSALFGIDLDDADALAPSTGSTQTSALKKPLKKPVRKQPRKTTSNAKAAAKPKSSGTKISGKTPGRIKDVAGVETLFKRRTKSLTQVAEVIEKSDMPPQKVRNIVFALVNQGKLERVSRGVYKWVR</sequence>
<dbReference type="STRING" id="1121400.SAMN02746065_12020"/>
<evidence type="ECO:0000256" key="1">
    <source>
        <dbReference type="PROSITE-ProRule" id="PRU00325"/>
    </source>
</evidence>
<reference evidence="4 5" key="1">
    <citation type="submission" date="2017-04" db="EMBL/GenBank/DDBJ databases">
        <authorList>
            <person name="Afonso C.L."/>
            <person name="Miller P.J."/>
            <person name="Scott M.A."/>
            <person name="Spackman E."/>
            <person name="Goraichik I."/>
            <person name="Dimitrov K.M."/>
            <person name="Suarez D.L."/>
            <person name="Swayne D.E."/>
        </authorList>
    </citation>
    <scope>NUCLEOTIDE SEQUENCE [LARGE SCALE GENOMIC DNA]</scope>
    <source>
        <strain evidence="4 5">DSM 3385</strain>
    </source>
</reference>
<evidence type="ECO:0000313" key="5">
    <source>
        <dbReference type="Proteomes" id="UP000192418"/>
    </source>
</evidence>
<name>A0A1W2DSF5_9BACT</name>
<dbReference type="PANTHER" id="PTHR38133">
    <property type="entry name" value="SLR1429 PROTEIN"/>
    <property type="match status" value="1"/>
</dbReference>
<evidence type="ECO:0000259" key="3">
    <source>
        <dbReference type="PROSITE" id="PS50966"/>
    </source>
</evidence>
<dbReference type="PANTHER" id="PTHR38133:SF1">
    <property type="entry name" value="SLR1429 PROTEIN"/>
    <property type="match status" value="1"/>
</dbReference>
<evidence type="ECO:0000256" key="2">
    <source>
        <dbReference type="SAM" id="MobiDB-lite"/>
    </source>
</evidence>
<feature type="region of interest" description="Disordered" evidence="2">
    <location>
        <begin position="249"/>
        <end position="296"/>
    </location>
</feature>
<dbReference type="InterPro" id="IPR007527">
    <property type="entry name" value="Znf_SWIM"/>
</dbReference>
<dbReference type="Pfam" id="PF04434">
    <property type="entry name" value="SWIM"/>
    <property type="match status" value="1"/>
</dbReference>
<proteinExistence type="predicted"/>
<feature type="domain" description="SWIM-type" evidence="3">
    <location>
        <begin position="151"/>
        <end position="181"/>
    </location>
</feature>
<dbReference type="RefSeq" id="WP_084070860.1">
    <property type="nucleotide sequence ID" value="NZ_FWXY01000020.1"/>
</dbReference>
<gene>
    <name evidence="4" type="ORF">SAMN02746065_12020</name>
</gene>
<keyword evidence="1" id="KW-0479">Metal-binding</keyword>
<keyword evidence="1" id="KW-0862">Zinc</keyword>
<accession>A0A1W2DSF5</accession>
<dbReference type="GO" id="GO:0008270">
    <property type="term" value="F:zinc ion binding"/>
    <property type="evidence" value="ECO:0007669"/>
    <property type="project" value="UniProtKB-KW"/>
</dbReference>
<dbReference type="EMBL" id="FWXY01000020">
    <property type="protein sequence ID" value="SMD00339.1"/>
    <property type="molecule type" value="Genomic_DNA"/>
</dbReference>